<accession>A0A840ML57</accession>
<keyword evidence="3" id="KW-1185">Reference proteome</keyword>
<dbReference type="SMART" id="SM00530">
    <property type="entry name" value="HTH_XRE"/>
    <property type="match status" value="1"/>
</dbReference>
<name>A0A840ML57_9PROT</name>
<comment type="caution">
    <text evidence="2">The sequence shown here is derived from an EMBL/GenBank/DDBJ whole genome shotgun (WGS) entry which is preliminary data.</text>
</comment>
<dbReference type="EMBL" id="JACHHY010000003">
    <property type="protein sequence ID" value="MBB5017286.1"/>
    <property type="molecule type" value="Genomic_DNA"/>
</dbReference>
<proteinExistence type="predicted"/>
<dbReference type="CDD" id="cd00093">
    <property type="entry name" value="HTH_XRE"/>
    <property type="match status" value="1"/>
</dbReference>
<protein>
    <submittedName>
        <fullName evidence="2">Transcriptional regulator with XRE-family HTH domain</fullName>
    </submittedName>
</protein>
<dbReference type="Proteomes" id="UP000575898">
    <property type="component" value="Unassembled WGS sequence"/>
</dbReference>
<dbReference type="AlphaFoldDB" id="A0A840ML57"/>
<sequence>MAQSIHLIDTLKRQLRMHGLTYADVASKIGLSESSVKRLLSRKEMTLARLEQLCGLLGLEVSDLARLATEQESTVRHLTDAQERELVSDSTLLLVAVCVINHWSAARILATYRLTEAECIQYLLKLDKLGLIDLMPGNRVRLRVARDFSWLPGGPIEHFFQQRVRDDFLNTRFDQPGEQLLFVHGMLTPDANARLQQRMRKLAQEFAELHQESTHVPETSRFGSSLLLAIRSWELSAFEALRREPDLRHFPGA</sequence>
<dbReference type="InterPro" id="IPR010982">
    <property type="entry name" value="Lambda_DNA-bd_dom_sf"/>
</dbReference>
<dbReference type="Gene3D" id="1.10.260.40">
    <property type="entry name" value="lambda repressor-like DNA-binding domains"/>
    <property type="match status" value="1"/>
</dbReference>
<dbReference type="InterPro" id="IPR001387">
    <property type="entry name" value="Cro/C1-type_HTH"/>
</dbReference>
<reference evidence="2 3" key="1">
    <citation type="submission" date="2020-08" db="EMBL/GenBank/DDBJ databases">
        <title>Genomic Encyclopedia of Type Strains, Phase IV (KMG-IV): sequencing the most valuable type-strain genomes for metagenomic binning, comparative biology and taxonomic classification.</title>
        <authorList>
            <person name="Goeker M."/>
        </authorList>
    </citation>
    <scope>NUCLEOTIDE SEQUENCE [LARGE SCALE GENOMIC DNA]</scope>
    <source>
        <strain evidence="2 3">DSM 27165</strain>
    </source>
</reference>
<dbReference type="RefSeq" id="WP_184034882.1">
    <property type="nucleotide sequence ID" value="NZ_JACHHY010000003.1"/>
</dbReference>
<dbReference type="GO" id="GO:0003677">
    <property type="term" value="F:DNA binding"/>
    <property type="evidence" value="ECO:0007669"/>
    <property type="project" value="InterPro"/>
</dbReference>
<dbReference type="Pfam" id="PF13443">
    <property type="entry name" value="HTH_26"/>
    <property type="match status" value="1"/>
</dbReference>
<feature type="domain" description="HTH cro/C1-type" evidence="1">
    <location>
        <begin position="11"/>
        <end position="64"/>
    </location>
</feature>
<evidence type="ECO:0000259" key="1">
    <source>
        <dbReference type="PROSITE" id="PS50943"/>
    </source>
</evidence>
<evidence type="ECO:0000313" key="2">
    <source>
        <dbReference type="EMBL" id="MBB5017286.1"/>
    </source>
</evidence>
<dbReference type="SUPFAM" id="SSF47413">
    <property type="entry name" value="lambda repressor-like DNA-binding domains"/>
    <property type="match status" value="1"/>
</dbReference>
<dbReference type="PROSITE" id="PS50943">
    <property type="entry name" value="HTH_CROC1"/>
    <property type="match status" value="1"/>
</dbReference>
<evidence type="ECO:0000313" key="3">
    <source>
        <dbReference type="Proteomes" id="UP000575898"/>
    </source>
</evidence>
<organism evidence="2 3">
    <name type="scientific">Chitinivorax tropicus</name>
    <dbReference type="NCBI Taxonomy" id="714531"/>
    <lineage>
        <taxon>Bacteria</taxon>
        <taxon>Pseudomonadati</taxon>
        <taxon>Pseudomonadota</taxon>
        <taxon>Betaproteobacteria</taxon>
        <taxon>Chitinivorax</taxon>
    </lineage>
</organism>
<gene>
    <name evidence="2" type="ORF">HNQ59_000550</name>
</gene>